<proteinExistence type="predicted"/>
<evidence type="ECO:0000313" key="3">
    <source>
        <dbReference type="Proteomes" id="UP001595665"/>
    </source>
</evidence>
<keyword evidence="3" id="KW-1185">Reference proteome</keyword>
<dbReference type="RefSeq" id="WP_379734560.1">
    <property type="nucleotide sequence ID" value="NZ_JBHRVV010000001.1"/>
</dbReference>
<accession>A0ABV7PJJ5</accession>
<dbReference type="Gene3D" id="3.30.70.100">
    <property type="match status" value="1"/>
</dbReference>
<dbReference type="PANTHER" id="PTHR40260:SF2">
    <property type="entry name" value="BLR8190 PROTEIN"/>
    <property type="match status" value="1"/>
</dbReference>
<reference evidence="3" key="1">
    <citation type="journal article" date="2019" name="Int. J. Syst. Evol. Microbiol.">
        <title>The Global Catalogue of Microorganisms (GCM) 10K type strain sequencing project: providing services to taxonomists for standard genome sequencing and annotation.</title>
        <authorList>
            <consortium name="The Broad Institute Genomics Platform"/>
            <consortium name="The Broad Institute Genome Sequencing Center for Infectious Disease"/>
            <person name="Wu L."/>
            <person name="Ma J."/>
        </authorList>
    </citation>
    <scope>NUCLEOTIDE SEQUENCE [LARGE SCALE GENOMIC DNA]</scope>
    <source>
        <strain evidence="3">CCM 7480</strain>
    </source>
</reference>
<dbReference type="Pfam" id="PF07110">
    <property type="entry name" value="EthD"/>
    <property type="match status" value="1"/>
</dbReference>
<feature type="domain" description="EthD" evidence="1">
    <location>
        <begin position="18"/>
        <end position="91"/>
    </location>
</feature>
<protein>
    <submittedName>
        <fullName evidence="2">EthD family reductase</fullName>
    </submittedName>
</protein>
<gene>
    <name evidence="2" type="ORF">ACFOPH_07720</name>
</gene>
<dbReference type="InterPro" id="IPR011008">
    <property type="entry name" value="Dimeric_a/b-barrel"/>
</dbReference>
<evidence type="ECO:0000259" key="1">
    <source>
        <dbReference type="Pfam" id="PF07110"/>
    </source>
</evidence>
<comment type="caution">
    <text evidence="2">The sequence shown here is derived from an EMBL/GenBank/DDBJ whole genome shotgun (WGS) entry which is preliminary data.</text>
</comment>
<dbReference type="SUPFAM" id="SSF54909">
    <property type="entry name" value="Dimeric alpha+beta barrel"/>
    <property type="match status" value="1"/>
</dbReference>
<name>A0ABV7PJJ5_9BURK</name>
<organism evidence="2 3">
    <name type="scientific">Massilia haematophila</name>
    <dbReference type="NCBI Taxonomy" id="457923"/>
    <lineage>
        <taxon>Bacteria</taxon>
        <taxon>Pseudomonadati</taxon>
        <taxon>Pseudomonadota</taxon>
        <taxon>Betaproteobacteria</taxon>
        <taxon>Burkholderiales</taxon>
        <taxon>Oxalobacteraceae</taxon>
        <taxon>Telluria group</taxon>
        <taxon>Massilia</taxon>
    </lineage>
</organism>
<sequence length="106" mass="11258">MIKLSVMYPAGPDAVFDHAYYRDVHMPLLKQRMGAACRCYSIDQGIAGVTPGSTPAFLAMCHVYCDSVEALMAGIGPHAAELAADLANFTNVTPVQQISAVVADEV</sequence>
<evidence type="ECO:0000313" key="2">
    <source>
        <dbReference type="EMBL" id="MFC3458129.1"/>
    </source>
</evidence>
<dbReference type="PANTHER" id="PTHR40260">
    <property type="entry name" value="BLR8190 PROTEIN"/>
    <property type="match status" value="1"/>
</dbReference>
<dbReference type="Proteomes" id="UP001595665">
    <property type="component" value="Unassembled WGS sequence"/>
</dbReference>
<dbReference type="InterPro" id="IPR009799">
    <property type="entry name" value="EthD_dom"/>
</dbReference>
<dbReference type="EMBL" id="JBHRVV010000001">
    <property type="protein sequence ID" value="MFC3458129.1"/>
    <property type="molecule type" value="Genomic_DNA"/>
</dbReference>
<dbReference type="NCBIfam" id="TIGR02118">
    <property type="entry name" value="EthD family reductase"/>
    <property type="match status" value="1"/>
</dbReference>